<protein>
    <recommendedName>
        <fullName evidence="3">(d)CMP kinase</fullName>
    </recommendedName>
</protein>
<evidence type="ECO:0008006" key="3">
    <source>
        <dbReference type="Google" id="ProtNLM"/>
    </source>
</evidence>
<evidence type="ECO:0000313" key="2">
    <source>
        <dbReference type="Proteomes" id="UP000230251"/>
    </source>
</evidence>
<dbReference type="Gene3D" id="3.40.50.300">
    <property type="entry name" value="P-loop containing nucleotide triphosphate hydrolases"/>
    <property type="match status" value="1"/>
</dbReference>
<dbReference type="AlphaFoldDB" id="A0A2M8EPT3"/>
<evidence type="ECO:0000313" key="1">
    <source>
        <dbReference type="EMBL" id="PJC24748.1"/>
    </source>
</evidence>
<dbReference type="Proteomes" id="UP000230251">
    <property type="component" value="Unassembled WGS sequence"/>
</dbReference>
<reference evidence="2" key="1">
    <citation type="submission" date="2017-09" db="EMBL/GenBank/DDBJ databases">
        <title>Depth-based differentiation of microbial function through sediment-hosted aquifers and enrichment of novel symbionts in the deep terrestrial subsurface.</title>
        <authorList>
            <person name="Probst A.J."/>
            <person name="Ladd B."/>
            <person name="Jarett J.K."/>
            <person name="Geller-Mcgrath D.E."/>
            <person name="Sieber C.M.K."/>
            <person name="Emerson J.B."/>
            <person name="Anantharaman K."/>
            <person name="Thomas B.C."/>
            <person name="Malmstrom R."/>
            <person name="Stieglmeier M."/>
            <person name="Klingl A."/>
            <person name="Woyke T."/>
            <person name="Ryan C.M."/>
            <person name="Banfield J.F."/>
        </authorList>
    </citation>
    <scope>NUCLEOTIDE SEQUENCE [LARGE SCALE GENOMIC DNA]</scope>
</reference>
<name>A0A2M8EPT3_9BACT</name>
<organism evidence="1 2">
    <name type="scientific">Candidatus Uhrbacteria bacterium CG_4_9_14_0_2_um_filter_41_50</name>
    <dbReference type="NCBI Taxonomy" id="1975031"/>
    <lineage>
        <taxon>Bacteria</taxon>
        <taxon>Candidatus Uhriibacteriota</taxon>
    </lineage>
</organism>
<dbReference type="EMBL" id="PFSI01000019">
    <property type="protein sequence ID" value="PJC24748.1"/>
    <property type="molecule type" value="Genomic_DNA"/>
</dbReference>
<gene>
    <name evidence="1" type="ORF">CO057_01070</name>
</gene>
<comment type="caution">
    <text evidence="1">The sequence shown here is derived from an EMBL/GenBank/DDBJ whole genome shotgun (WGS) entry which is preliminary data.</text>
</comment>
<dbReference type="InterPro" id="IPR027417">
    <property type="entry name" value="P-loop_NTPase"/>
</dbReference>
<accession>A0A2M8EPT3</accession>
<proteinExistence type="predicted"/>
<sequence length="199" mass="22857">MTFQDALKKLKSTSPLRITISGDIGSGKSTFAKQLAQELDLPRIYIGQFMREEAAKRGLTLDEFSKLQESDDTIDKYMDSLQHEKSKELERGIFEGRVAWHFAIDPKIKIFLGVDPQAAATRIWNDKNDQRDKYSSIDELAQANITRRESEEKRYSNYYGISAYSPENFNIIIDTSGLSIKQVFEKTVREIADFLTKNQ</sequence>
<dbReference type="Pfam" id="PF13189">
    <property type="entry name" value="Cytidylate_kin2"/>
    <property type="match status" value="1"/>
</dbReference>
<dbReference type="SUPFAM" id="SSF52540">
    <property type="entry name" value="P-loop containing nucleoside triphosphate hydrolases"/>
    <property type="match status" value="1"/>
</dbReference>